<dbReference type="EMBL" id="CP047656">
    <property type="protein sequence ID" value="QHJ11669.1"/>
    <property type="molecule type" value="Genomic_DNA"/>
</dbReference>
<dbReference type="OrthoDB" id="6398367at2"/>
<dbReference type="Proteomes" id="UP000464524">
    <property type="component" value="Chromosome"/>
</dbReference>
<dbReference type="PROSITE" id="PS51257">
    <property type="entry name" value="PROKAR_LIPOPROTEIN"/>
    <property type="match status" value="1"/>
</dbReference>
<feature type="signal peptide" evidence="1">
    <location>
        <begin position="1"/>
        <end position="26"/>
    </location>
</feature>
<dbReference type="RefSeq" id="WP_160179428.1">
    <property type="nucleotide sequence ID" value="NZ_CP047656.1"/>
</dbReference>
<name>A0A857JI07_9ALTE</name>
<organism evidence="2 3">
    <name type="scientific">Paraglaciecola mesophila</name>
    <dbReference type="NCBI Taxonomy" id="197222"/>
    <lineage>
        <taxon>Bacteria</taxon>
        <taxon>Pseudomonadati</taxon>
        <taxon>Pseudomonadota</taxon>
        <taxon>Gammaproteobacteria</taxon>
        <taxon>Alteromonadales</taxon>
        <taxon>Alteromonadaceae</taxon>
        <taxon>Paraglaciecola</taxon>
    </lineage>
</organism>
<evidence type="ECO:0000313" key="2">
    <source>
        <dbReference type="EMBL" id="QHJ11669.1"/>
    </source>
</evidence>
<reference evidence="2 3" key="1">
    <citation type="submission" date="2019-12" db="EMBL/GenBank/DDBJ databases">
        <title>Genome sequencing and assembly of endphytes of Porphyra tenera.</title>
        <authorList>
            <person name="Park J.M."/>
            <person name="Shin R."/>
            <person name="Jo S.H."/>
        </authorList>
    </citation>
    <scope>NUCLEOTIDE SEQUENCE [LARGE SCALE GENOMIC DNA]</scope>
    <source>
        <strain evidence="2 3">GPM4</strain>
    </source>
</reference>
<sequence>MLKQIKMVSACVLISCLLASCSHSNANDSELDGKSRVGETLLGEVSAEKLFAQYPVFQAEYKAYKPSQQELAAVADLENDTLLVLFGTWCHDSQREVPRLLKTFDLSGLDVPKLILVAVDTKKMDPQGIAQKYHLKYTPTFILLHDDKELGRVIERPKTSLTQDLKALAKATQ</sequence>
<protein>
    <recommendedName>
        <fullName evidence="4">Thioredoxin</fullName>
    </recommendedName>
</protein>
<keyword evidence="1" id="KW-0732">Signal</keyword>
<dbReference type="Gene3D" id="3.40.30.10">
    <property type="entry name" value="Glutaredoxin"/>
    <property type="match status" value="1"/>
</dbReference>
<proteinExistence type="predicted"/>
<feature type="chain" id="PRO_5032786144" description="Thioredoxin" evidence="1">
    <location>
        <begin position="27"/>
        <end position="173"/>
    </location>
</feature>
<dbReference type="AlphaFoldDB" id="A0A857JI07"/>
<dbReference type="KEGG" id="pmes:FX988_01904"/>
<dbReference type="InterPro" id="IPR036249">
    <property type="entry name" value="Thioredoxin-like_sf"/>
</dbReference>
<gene>
    <name evidence="2" type="ORF">FX988_01904</name>
</gene>
<evidence type="ECO:0008006" key="4">
    <source>
        <dbReference type="Google" id="ProtNLM"/>
    </source>
</evidence>
<dbReference type="SUPFAM" id="SSF52833">
    <property type="entry name" value="Thioredoxin-like"/>
    <property type="match status" value="1"/>
</dbReference>
<evidence type="ECO:0000313" key="3">
    <source>
        <dbReference type="Proteomes" id="UP000464524"/>
    </source>
</evidence>
<accession>A0A857JI07</accession>
<evidence type="ECO:0000256" key="1">
    <source>
        <dbReference type="SAM" id="SignalP"/>
    </source>
</evidence>
<keyword evidence="3" id="KW-1185">Reference proteome</keyword>
<dbReference type="CDD" id="cd02947">
    <property type="entry name" value="TRX_family"/>
    <property type="match status" value="1"/>
</dbReference>